<dbReference type="GO" id="GO:0046654">
    <property type="term" value="P:tetrahydrofolate biosynthetic process"/>
    <property type="evidence" value="ECO:0007669"/>
    <property type="project" value="TreeGrafter"/>
</dbReference>
<comment type="catalytic activity">
    <reaction evidence="1">
        <text>(7,8-dihydropterin-6-yl)methyl diphosphate + 4-aminobenzoate = 7,8-dihydropteroate + diphosphate</text>
        <dbReference type="Rhea" id="RHEA:19949"/>
        <dbReference type="ChEBI" id="CHEBI:17836"/>
        <dbReference type="ChEBI" id="CHEBI:17839"/>
        <dbReference type="ChEBI" id="CHEBI:33019"/>
        <dbReference type="ChEBI" id="CHEBI:72950"/>
        <dbReference type="EC" id="2.5.1.15"/>
    </reaction>
</comment>
<dbReference type="CDD" id="cd00739">
    <property type="entry name" value="DHPS"/>
    <property type="match status" value="1"/>
</dbReference>
<protein>
    <recommendedName>
        <fullName evidence="4 9">Dihydropteroate synthase</fullName>
        <shortName evidence="9">DHPS</shortName>
        <ecNumber evidence="4 9">2.5.1.15</ecNumber>
    </recommendedName>
    <alternativeName>
        <fullName evidence="9">Dihydropteroate pyrophosphorylase</fullName>
    </alternativeName>
</protein>
<dbReference type="InterPro" id="IPR011005">
    <property type="entry name" value="Dihydropteroate_synth-like_sf"/>
</dbReference>
<keyword evidence="6 9" id="KW-0479">Metal-binding</keyword>
<keyword evidence="8 9" id="KW-0289">Folate biosynthesis</keyword>
<evidence type="ECO:0000259" key="10">
    <source>
        <dbReference type="PROSITE" id="PS50972"/>
    </source>
</evidence>
<dbReference type="GO" id="GO:0046656">
    <property type="term" value="P:folic acid biosynthetic process"/>
    <property type="evidence" value="ECO:0007669"/>
    <property type="project" value="UniProtKB-KW"/>
</dbReference>
<dbReference type="EMBL" id="FPIW01000028">
    <property type="protein sequence ID" value="SFW52668.1"/>
    <property type="molecule type" value="Genomic_DNA"/>
</dbReference>
<accession>A0AA94HT78</accession>
<keyword evidence="5 9" id="KW-0808">Transferase</keyword>
<dbReference type="InterPro" id="IPR006390">
    <property type="entry name" value="DHP_synth_dom"/>
</dbReference>
<dbReference type="InterPro" id="IPR045031">
    <property type="entry name" value="DHP_synth-like"/>
</dbReference>
<dbReference type="InterPro" id="IPR000489">
    <property type="entry name" value="Pterin-binding_dom"/>
</dbReference>
<comment type="similarity">
    <text evidence="9">Belongs to the DHPS family.</text>
</comment>
<dbReference type="PROSITE" id="PS50972">
    <property type="entry name" value="PTERIN_BINDING"/>
    <property type="match status" value="1"/>
</dbReference>
<evidence type="ECO:0000256" key="1">
    <source>
        <dbReference type="ARBA" id="ARBA00000012"/>
    </source>
</evidence>
<reference evidence="12" key="1">
    <citation type="submission" date="2016-11" db="EMBL/GenBank/DDBJ databases">
        <authorList>
            <person name="Jaros S."/>
            <person name="Januszkiewicz K."/>
            <person name="Wedrychowicz H."/>
        </authorList>
    </citation>
    <scope>NUCLEOTIDE SEQUENCE [LARGE SCALE GENOMIC DNA]</scope>
    <source>
        <strain evidence="12">DSM 7057</strain>
    </source>
</reference>
<comment type="caution">
    <text evidence="11">The sequence shown here is derived from an EMBL/GenBank/DDBJ whole genome shotgun (WGS) entry which is preliminary data.</text>
</comment>
<name>A0AA94HT78_DESDE</name>
<comment type="cofactor">
    <cofactor evidence="2 9">
        <name>Mg(2+)</name>
        <dbReference type="ChEBI" id="CHEBI:18420"/>
    </cofactor>
</comment>
<dbReference type="GO" id="GO:0004156">
    <property type="term" value="F:dihydropteroate synthase activity"/>
    <property type="evidence" value="ECO:0007669"/>
    <property type="project" value="UniProtKB-EC"/>
</dbReference>
<sequence>MKNSFPVAPVTGAAWHVMGGRALKTPSPFGVMGIVNLTPDSFYDGGAHHLPPAGLRHALSLLDEGADVLDLGAESSRPGAAELSPDEEIRRLTPVLMGLRRKAPWAVVSVDTYHAATAAAVLEQGAAIINDISACAFDPALLDVLVQYRPGYVLMHSQGRPEIMQHNPQYGDVRREVREFFERNLARLVRAGMPEDRIILDPGIGFGKTLAHNLELLAHPEDWLDLGRPVLMALSMKSVFGGLLLLPPGERGTATVAATALLRARGVFWHRVHQVAAARQGLAVATAFTPGPLPGGPSVE</sequence>
<dbReference type="PROSITE" id="PS00793">
    <property type="entry name" value="DHPS_2"/>
    <property type="match status" value="1"/>
</dbReference>
<evidence type="ECO:0000256" key="4">
    <source>
        <dbReference type="ARBA" id="ARBA00012458"/>
    </source>
</evidence>
<dbReference type="GO" id="GO:0046872">
    <property type="term" value="F:metal ion binding"/>
    <property type="evidence" value="ECO:0007669"/>
    <property type="project" value="UniProtKB-KW"/>
</dbReference>
<feature type="domain" description="Pterin-binding" evidence="10">
    <location>
        <begin position="29"/>
        <end position="283"/>
    </location>
</feature>
<dbReference type="SUPFAM" id="SSF51717">
    <property type="entry name" value="Dihydropteroate synthetase-like"/>
    <property type="match status" value="1"/>
</dbReference>
<dbReference type="Proteomes" id="UP000182680">
    <property type="component" value="Unassembled WGS sequence"/>
</dbReference>
<evidence type="ECO:0000256" key="7">
    <source>
        <dbReference type="ARBA" id="ARBA00022842"/>
    </source>
</evidence>
<evidence type="ECO:0000256" key="9">
    <source>
        <dbReference type="RuleBase" id="RU361205"/>
    </source>
</evidence>
<proteinExistence type="inferred from homology"/>
<evidence type="ECO:0000256" key="6">
    <source>
        <dbReference type="ARBA" id="ARBA00022723"/>
    </source>
</evidence>
<comment type="pathway">
    <text evidence="3 9">Cofactor biosynthesis; tetrahydrofolate biosynthesis; 7,8-dihydrofolate from 2-amino-4-hydroxy-6-hydroxymethyl-7,8-dihydropteridine diphosphate and 4-aminobenzoate: step 1/2.</text>
</comment>
<gene>
    <name evidence="11" type="ORF">SAMN02910291_01698</name>
</gene>
<keyword evidence="7 9" id="KW-0460">Magnesium</keyword>
<dbReference type="AlphaFoldDB" id="A0AA94HT78"/>
<comment type="function">
    <text evidence="9">Catalyzes the condensation of para-aminobenzoate (pABA) with 6-hydroxymethyl-7,8-dihydropterin diphosphate (DHPt-PP) to form 7,8-dihydropteroate (H2Pte), the immediate precursor of folate derivatives.</text>
</comment>
<dbReference type="RefSeq" id="WP_012625338.1">
    <property type="nucleotide sequence ID" value="NZ_FPIW01000028.1"/>
</dbReference>
<dbReference type="PANTHER" id="PTHR20941">
    <property type="entry name" value="FOLATE SYNTHESIS PROTEINS"/>
    <property type="match status" value="1"/>
</dbReference>
<evidence type="ECO:0000256" key="3">
    <source>
        <dbReference type="ARBA" id="ARBA00004763"/>
    </source>
</evidence>
<evidence type="ECO:0000256" key="8">
    <source>
        <dbReference type="ARBA" id="ARBA00022909"/>
    </source>
</evidence>
<evidence type="ECO:0000256" key="2">
    <source>
        <dbReference type="ARBA" id="ARBA00001946"/>
    </source>
</evidence>
<dbReference type="GO" id="GO:0005829">
    <property type="term" value="C:cytosol"/>
    <property type="evidence" value="ECO:0007669"/>
    <property type="project" value="TreeGrafter"/>
</dbReference>
<evidence type="ECO:0000256" key="5">
    <source>
        <dbReference type="ARBA" id="ARBA00022679"/>
    </source>
</evidence>
<dbReference type="NCBIfam" id="TIGR01496">
    <property type="entry name" value="DHPS"/>
    <property type="match status" value="1"/>
</dbReference>
<evidence type="ECO:0000313" key="11">
    <source>
        <dbReference type="EMBL" id="SFW52668.1"/>
    </source>
</evidence>
<dbReference type="EC" id="2.5.1.15" evidence="4 9"/>
<evidence type="ECO:0000313" key="12">
    <source>
        <dbReference type="Proteomes" id="UP000182680"/>
    </source>
</evidence>
<organism evidence="11 12">
    <name type="scientific">Desulfovibrio desulfuricans</name>
    <dbReference type="NCBI Taxonomy" id="876"/>
    <lineage>
        <taxon>Bacteria</taxon>
        <taxon>Pseudomonadati</taxon>
        <taxon>Thermodesulfobacteriota</taxon>
        <taxon>Desulfovibrionia</taxon>
        <taxon>Desulfovibrionales</taxon>
        <taxon>Desulfovibrionaceae</taxon>
        <taxon>Desulfovibrio</taxon>
    </lineage>
</organism>
<dbReference type="PANTHER" id="PTHR20941:SF1">
    <property type="entry name" value="FOLIC ACID SYNTHESIS PROTEIN FOL1"/>
    <property type="match status" value="1"/>
</dbReference>
<dbReference type="PROSITE" id="PS00792">
    <property type="entry name" value="DHPS_1"/>
    <property type="match status" value="1"/>
</dbReference>
<dbReference type="Gene3D" id="3.20.20.20">
    <property type="entry name" value="Dihydropteroate synthase-like"/>
    <property type="match status" value="1"/>
</dbReference>
<dbReference type="OMA" id="FATPRDC"/>
<dbReference type="Pfam" id="PF00809">
    <property type="entry name" value="Pterin_bind"/>
    <property type="match status" value="1"/>
</dbReference>